<evidence type="ECO:0000256" key="6">
    <source>
        <dbReference type="ARBA" id="ARBA00023125"/>
    </source>
</evidence>
<evidence type="ECO:0000313" key="11">
    <source>
        <dbReference type="Proteomes" id="UP000551327"/>
    </source>
</evidence>
<dbReference type="PANTHER" id="PTHR13604">
    <property type="entry name" value="DC12-RELATED"/>
    <property type="match status" value="1"/>
</dbReference>
<accession>A0A7X1FXZ1</accession>
<dbReference type="InterPro" id="IPR003738">
    <property type="entry name" value="SRAP"/>
</dbReference>
<dbReference type="AlphaFoldDB" id="A0A7X1FXZ1"/>
<dbReference type="Pfam" id="PF02586">
    <property type="entry name" value="SRAP"/>
    <property type="match status" value="1"/>
</dbReference>
<reference evidence="10 11" key="1">
    <citation type="submission" date="2020-08" db="EMBL/GenBank/DDBJ databases">
        <title>The genome sequence of type strain Novosphingobium piscinae KCTC 42194.</title>
        <authorList>
            <person name="Liu Y."/>
        </authorList>
    </citation>
    <scope>NUCLEOTIDE SEQUENCE [LARGE SCALE GENOMIC DNA]</scope>
    <source>
        <strain evidence="10 11">KCTC 42194</strain>
    </source>
</reference>
<dbReference type="PANTHER" id="PTHR13604:SF0">
    <property type="entry name" value="ABASIC SITE PROCESSING PROTEIN HMCES"/>
    <property type="match status" value="1"/>
</dbReference>
<dbReference type="Gene3D" id="3.90.1680.10">
    <property type="entry name" value="SOS response associated peptidase-like"/>
    <property type="match status" value="1"/>
</dbReference>
<evidence type="ECO:0000256" key="5">
    <source>
        <dbReference type="ARBA" id="ARBA00023124"/>
    </source>
</evidence>
<dbReference type="GO" id="GO:0016829">
    <property type="term" value="F:lyase activity"/>
    <property type="evidence" value="ECO:0007669"/>
    <property type="project" value="UniProtKB-KW"/>
</dbReference>
<dbReference type="GO" id="GO:0106300">
    <property type="term" value="P:protein-DNA covalent cross-linking repair"/>
    <property type="evidence" value="ECO:0007669"/>
    <property type="project" value="InterPro"/>
</dbReference>
<keyword evidence="11" id="KW-1185">Reference proteome</keyword>
<dbReference type="Proteomes" id="UP000551327">
    <property type="component" value="Unassembled WGS sequence"/>
</dbReference>
<keyword evidence="2 8" id="KW-0645">Protease</keyword>
<dbReference type="InterPro" id="IPR036590">
    <property type="entry name" value="SRAP-like"/>
</dbReference>
<evidence type="ECO:0000256" key="9">
    <source>
        <dbReference type="SAM" id="MobiDB-lite"/>
    </source>
</evidence>
<dbReference type="GO" id="GO:0008233">
    <property type="term" value="F:peptidase activity"/>
    <property type="evidence" value="ECO:0007669"/>
    <property type="project" value="UniProtKB-KW"/>
</dbReference>
<dbReference type="SUPFAM" id="SSF143081">
    <property type="entry name" value="BB1717-like"/>
    <property type="match status" value="1"/>
</dbReference>
<evidence type="ECO:0000256" key="2">
    <source>
        <dbReference type="ARBA" id="ARBA00022670"/>
    </source>
</evidence>
<keyword evidence="4 8" id="KW-0378">Hydrolase</keyword>
<keyword evidence="7" id="KW-0456">Lyase</keyword>
<evidence type="ECO:0000256" key="1">
    <source>
        <dbReference type="ARBA" id="ARBA00008136"/>
    </source>
</evidence>
<evidence type="ECO:0000256" key="3">
    <source>
        <dbReference type="ARBA" id="ARBA00022763"/>
    </source>
</evidence>
<evidence type="ECO:0000256" key="7">
    <source>
        <dbReference type="ARBA" id="ARBA00023239"/>
    </source>
</evidence>
<protein>
    <recommendedName>
        <fullName evidence="8">Abasic site processing protein</fullName>
        <ecNumber evidence="8">3.4.-.-</ecNumber>
    </recommendedName>
</protein>
<evidence type="ECO:0000313" key="10">
    <source>
        <dbReference type="EMBL" id="MBC2668422.1"/>
    </source>
</evidence>
<name>A0A7X1FXZ1_9SPHN</name>
<organism evidence="10 11">
    <name type="scientific">Novosphingobium piscinae</name>
    <dbReference type="NCBI Taxonomy" id="1507448"/>
    <lineage>
        <taxon>Bacteria</taxon>
        <taxon>Pseudomonadati</taxon>
        <taxon>Pseudomonadota</taxon>
        <taxon>Alphaproteobacteria</taxon>
        <taxon>Sphingomonadales</taxon>
        <taxon>Sphingomonadaceae</taxon>
        <taxon>Novosphingobium</taxon>
    </lineage>
</organism>
<evidence type="ECO:0000256" key="8">
    <source>
        <dbReference type="RuleBase" id="RU364100"/>
    </source>
</evidence>
<gene>
    <name evidence="10" type="ORF">H7F53_04605</name>
</gene>
<keyword evidence="3" id="KW-0227">DNA damage</keyword>
<proteinExistence type="inferred from homology"/>
<dbReference type="EMBL" id="JACLAX010000003">
    <property type="protein sequence ID" value="MBC2668422.1"/>
    <property type="molecule type" value="Genomic_DNA"/>
</dbReference>
<dbReference type="GO" id="GO:0006508">
    <property type="term" value="P:proteolysis"/>
    <property type="evidence" value="ECO:0007669"/>
    <property type="project" value="UniProtKB-KW"/>
</dbReference>
<comment type="caution">
    <text evidence="10">The sequence shown here is derived from an EMBL/GenBank/DDBJ whole genome shotgun (WGS) entry which is preliminary data.</text>
</comment>
<feature type="region of interest" description="Disordered" evidence="9">
    <location>
        <begin position="193"/>
        <end position="216"/>
    </location>
</feature>
<comment type="similarity">
    <text evidence="1 8">Belongs to the SOS response-associated peptidase family.</text>
</comment>
<keyword evidence="6" id="KW-0238">DNA-binding</keyword>
<evidence type="ECO:0000256" key="4">
    <source>
        <dbReference type="ARBA" id="ARBA00022801"/>
    </source>
</evidence>
<sequence length="216" mass="23673">MCNLYKMRHPADEVAGLFRVAPVTANVPAEVYPGYPGLVVSGGHLRAMTWGFPLALAGGSGRPRKPRPVNNARSDKLLGAFWHDSFRHRRCLIPASAWAEAEGEPGRMTRTWYALPGDRPFALAGLWRDTAEWGAAYSMVMVDAAAQVAESHDRMPLVLSPEDWATWLDGDAAAALALCRTYPGRLEIDRSREPWAARRSGRTPPTAGLGETPRLL</sequence>
<dbReference type="EC" id="3.4.-.-" evidence="8"/>
<dbReference type="RefSeq" id="WP_185678304.1">
    <property type="nucleotide sequence ID" value="NZ_JACLAX010000003.1"/>
</dbReference>
<dbReference type="GO" id="GO:0003697">
    <property type="term" value="F:single-stranded DNA binding"/>
    <property type="evidence" value="ECO:0007669"/>
    <property type="project" value="InterPro"/>
</dbReference>
<keyword evidence="5" id="KW-0190">Covalent protein-DNA linkage</keyword>